<dbReference type="GO" id="GO:0003964">
    <property type="term" value="F:RNA-directed DNA polymerase activity"/>
    <property type="evidence" value="ECO:0007669"/>
    <property type="project" value="UniProtKB-KW"/>
</dbReference>
<accession>A0A699GKR5</accession>
<dbReference type="EMBL" id="BKCJ010006046">
    <property type="protein sequence ID" value="GEU70047.1"/>
    <property type="molecule type" value="Genomic_DNA"/>
</dbReference>
<dbReference type="AlphaFoldDB" id="A0A699GKR5"/>
<sequence length="333" mass="37964">MNSWFARLKHWNAQFEIPDRVIWIDVEGTPLQAWSHANFNSIVSKQGELIYMDESNASNKYSLLLYVKTKVHHLIAKSFKVILEGKVLVVRAKEVNEWVPDFKEDNIAQSDDGSDNDSNPPDHVENSLRKMKNSSNHMENFNVHMEKSHEQLENSPDHVENSHVHAVNSTKQMDNSPNHVKNSFAHVENSYVHLENSPCLSGDHFSLEKLIWNETVENVAHEGISSIGTIKSIPKNMSPGGSKHDHIDSLAPSPKPINGLIVHRHISDHRLIIPKESHMDYGSTLFRLFYSWFLQQDLASVVEDSWNNDGVQASNAMILLKNKLKSLRKTLKM</sequence>
<reference evidence="2" key="1">
    <citation type="journal article" date="2019" name="Sci. Rep.">
        <title>Draft genome of Tanacetum cinerariifolium, the natural source of mosquito coil.</title>
        <authorList>
            <person name="Yamashiro T."/>
            <person name="Shiraishi A."/>
            <person name="Satake H."/>
            <person name="Nakayama K."/>
        </authorList>
    </citation>
    <scope>NUCLEOTIDE SEQUENCE</scope>
</reference>
<keyword evidence="2" id="KW-0808">Transferase</keyword>
<organism evidence="2">
    <name type="scientific">Tanacetum cinerariifolium</name>
    <name type="common">Dalmatian daisy</name>
    <name type="synonym">Chrysanthemum cinerariifolium</name>
    <dbReference type="NCBI Taxonomy" id="118510"/>
    <lineage>
        <taxon>Eukaryota</taxon>
        <taxon>Viridiplantae</taxon>
        <taxon>Streptophyta</taxon>
        <taxon>Embryophyta</taxon>
        <taxon>Tracheophyta</taxon>
        <taxon>Spermatophyta</taxon>
        <taxon>Magnoliopsida</taxon>
        <taxon>eudicotyledons</taxon>
        <taxon>Gunneridae</taxon>
        <taxon>Pentapetalae</taxon>
        <taxon>asterids</taxon>
        <taxon>campanulids</taxon>
        <taxon>Asterales</taxon>
        <taxon>Asteraceae</taxon>
        <taxon>Asteroideae</taxon>
        <taxon>Anthemideae</taxon>
        <taxon>Anthemidinae</taxon>
        <taxon>Tanacetum</taxon>
    </lineage>
</organism>
<protein>
    <submittedName>
        <fullName evidence="2">RNA-directed DNA polymerase, eukaryota, reverse transcriptase zinc-binding domain protein</fullName>
    </submittedName>
</protein>
<evidence type="ECO:0000256" key="1">
    <source>
        <dbReference type="SAM" id="MobiDB-lite"/>
    </source>
</evidence>
<proteinExistence type="predicted"/>
<feature type="region of interest" description="Disordered" evidence="1">
    <location>
        <begin position="103"/>
        <end position="128"/>
    </location>
</feature>
<gene>
    <name evidence="2" type="ORF">Tci_042025</name>
</gene>
<name>A0A699GKR5_TANCI</name>
<comment type="caution">
    <text evidence="2">The sequence shown here is derived from an EMBL/GenBank/DDBJ whole genome shotgun (WGS) entry which is preliminary data.</text>
</comment>
<keyword evidence="2" id="KW-0548">Nucleotidyltransferase</keyword>
<evidence type="ECO:0000313" key="2">
    <source>
        <dbReference type="EMBL" id="GEU70047.1"/>
    </source>
</evidence>
<keyword evidence="2" id="KW-0695">RNA-directed DNA polymerase</keyword>